<feature type="non-terminal residue" evidence="1">
    <location>
        <position position="1"/>
    </location>
</feature>
<accession>A0A2M8DRI8</accession>
<organism evidence="1 2">
    <name type="scientific">Candidatus Komeilibacteria bacterium CG_4_9_14_0_8_um_filter_36_9</name>
    <dbReference type="NCBI Taxonomy" id="1974473"/>
    <lineage>
        <taxon>Bacteria</taxon>
        <taxon>Candidatus Komeiliibacteriota</taxon>
    </lineage>
</organism>
<dbReference type="EMBL" id="PFSY01000081">
    <property type="protein sequence ID" value="PJC01981.1"/>
    <property type="molecule type" value="Genomic_DNA"/>
</dbReference>
<name>A0A2M8DRI8_9BACT</name>
<dbReference type="Proteomes" id="UP000230136">
    <property type="component" value="Unassembled WGS sequence"/>
</dbReference>
<reference evidence="2" key="1">
    <citation type="submission" date="2017-09" db="EMBL/GenBank/DDBJ databases">
        <title>Depth-based differentiation of microbial function through sediment-hosted aquifers and enrichment of novel symbionts in the deep terrestrial subsurface.</title>
        <authorList>
            <person name="Probst A.J."/>
            <person name="Ladd B."/>
            <person name="Jarett J.K."/>
            <person name="Geller-Mcgrath D.E."/>
            <person name="Sieber C.M.K."/>
            <person name="Emerson J.B."/>
            <person name="Anantharaman K."/>
            <person name="Thomas B.C."/>
            <person name="Malmstrom R."/>
            <person name="Stieglmeier M."/>
            <person name="Klingl A."/>
            <person name="Woyke T."/>
            <person name="Ryan C.M."/>
            <person name="Banfield J.F."/>
        </authorList>
    </citation>
    <scope>NUCLEOTIDE SEQUENCE [LARGE SCALE GENOMIC DNA]</scope>
</reference>
<gene>
    <name evidence="1" type="ORF">CO073_01865</name>
</gene>
<sequence length="92" mass="11110">FGKYNKEELGEFFKEPYVIIPKRENEFYVIAPKWIDFQIGWLDRATRSYNIFIVSRYVQWLAQIPQVLREKLKFPEPLPLHIYDGMLLTGEK</sequence>
<feature type="non-terminal residue" evidence="1">
    <location>
        <position position="92"/>
    </location>
</feature>
<dbReference type="AlphaFoldDB" id="A0A2M8DRI8"/>
<evidence type="ECO:0000313" key="2">
    <source>
        <dbReference type="Proteomes" id="UP000230136"/>
    </source>
</evidence>
<evidence type="ECO:0000313" key="1">
    <source>
        <dbReference type="EMBL" id="PJC01981.1"/>
    </source>
</evidence>
<comment type="caution">
    <text evidence="1">The sequence shown here is derived from an EMBL/GenBank/DDBJ whole genome shotgun (WGS) entry which is preliminary data.</text>
</comment>
<proteinExistence type="predicted"/>
<protein>
    <submittedName>
        <fullName evidence="1">Uncharacterized protein</fullName>
    </submittedName>
</protein>